<keyword evidence="2" id="KW-1185">Reference proteome</keyword>
<protein>
    <submittedName>
        <fullName evidence="1">Uncharacterized protein</fullName>
    </submittedName>
</protein>
<proteinExistence type="predicted"/>
<dbReference type="EMBL" id="JABXBU010000015">
    <property type="protein sequence ID" value="KAF8786662.1"/>
    <property type="molecule type" value="Genomic_DNA"/>
</dbReference>
<reference evidence="1" key="1">
    <citation type="journal article" date="2020" name="bioRxiv">
        <title>Chromosome-level reference genome of the European wasp spider Argiope bruennichi: a resource for studies on range expansion and evolutionary adaptation.</title>
        <authorList>
            <person name="Sheffer M.M."/>
            <person name="Hoppe A."/>
            <person name="Krehenwinkel H."/>
            <person name="Uhl G."/>
            <person name="Kuss A.W."/>
            <person name="Jensen L."/>
            <person name="Jensen C."/>
            <person name="Gillespie R.G."/>
            <person name="Hoff K.J."/>
            <person name="Prost S."/>
        </authorList>
    </citation>
    <scope>NUCLEOTIDE SEQUENCE</scope>
</reference>
<dbReference type="Proteomes" id="UP000807504">
    <property type="component" value="Unassembled WGS sequence"/>
</dbReference>
<gene>
    <name evidence="1" type="ORF">HNY73_008348</name>
</gene>
<accession>A0A8T0F8F7</accession>
<organism evidence="1 2">
    <name type="scientific">Argiope bruennichi</name>
    <name type="common">Wasp spider</name>
    <name type="synonym">Aranea bruennichi</name>
    <dbReference type="NCBI Taxonomy" id="94029"/>
    <lineage>
        <taxon>Eukaryota</taxon>
        <taxon>Metazoa</taxon>
        <taxon>Ecdysozoa</taxon>
        <taxon>Arthropoda</taxon>
        <taxon>Chelicerata</taxon>
        <taxon>Arachnida</taxon>
        <taxon>Araneae</taxon>
        <taxon>Araneomorphae</taxon>
        <taxon>Entelegynae</taxon>
        <taxon>Araneoidea</taxon>
        <taxon>Araneidae</taxon>
        <taxon>Argiope</taxon>
    </lineage>
</organism>
<evidence type="ECO:0000313" key="1">
    <source>
        <dbReference type="EMBL" id="KAF8786662.1"/>
    </source>
</evidence>
<name>A0A8T0F8F7_ARGBR</name>
<reference evidence="1" key="2">
    <citation type="submission" date="2020-06" db="EMBL/GenBank/DDBJ databases">
        <authorList>
            <person name="Sheffer M."/>
        </authorList>
    </citation>
    <scope>NUCLEOTIDE SEQUENCE</scope>
</reference>
<sequence>MLAKAEAELTIRGGIRFMNKDLAGLFFERSVEAIKKKRQSQPYKLMVKNFMEALAGPSSKVLPPLSAEHRTLPSPSAHEIIEIGENNVAPPIAGPPVSCHSTGPQAKPECDLIPIVALYREPQRTEEQELDVLTWAMLLELPPSNGVFSAVDIVLKLNKDSPKRVFLDISQWLLRAAVREVTSSEAQKRKGIFALQSTATSSTGVKSAKATIF</sequence>
<comment type="caution">
    <text evidence="1">The sequence shown here is derived from an EMBL/GenBank/DDBJ whole genome shotgun (WGS) entry which is preliminary data.</text>
</comment>
<dbReference type="AlphaFoldDB" id="A0A8T0F8F7"/>
<evidence type="ECO:0000313" key="2">
    <source>
        <dbReference type="Proteomes" id="UP000807504"/>
    </source>
</evidence>